<evidence type="ECO:0000313" key="2">
    <source>
        <dbReference type="Proteomes" id="UP000007801"/>
    </source>
</evidence>
<dbReference type="HOGENOM" id="CLU_146241_0_0_1"/>
<dbReference type="InParanoid" id="B3MHD4"/>
<dbReference type="eggNOG" id="ENOG502TD78">
    <property type="taxonomic scope" value="Eukaryota"/>
</dbReference>
<protein>
    <submittedName>
        <fullName evidence="1">Uncharacterized protein</fullName>
    </submittedName>
</protein>
<name>B3MHD4_DROAN</name>
<dbReference type="GeneID" id="6494032"/>
<dbReference type="KEGG" id="dan:6494032"/>
<sequence>MVRCLQITPPPVWRLRIRCNVKKYGKKCGCTKDGGSCECGPDCQCPHCQAKNAFKRLGTSPRNNRDHPIGCIPQFLITKAFKTPKFIPASTYRIVQPDEQIGPKAGRKEVYKNPEYYSYYRFSYYDLKTIISNIKDKMASK</sequence>
<proteinExistence type="predicted"/>
<evidence type="ECO:0000313" key="1">
    <source>
        <dbReference type="EMBL" id="EDV37934.1"/>
    </source>
</evidence>
<organism evidence="1 2">
    <name type="scientific">Drosophila ananassae</name>
    <name type="common">Fruit fly</name>
    <dbReference type="NCBI Taxonomy" id="7217"/>
    <lineage>
        <taxon>Eukaryota</taxon>
        <taxon>Metazoa</taxon>
        <taxon>Ecdysozoa</taxon>
        <taxon>Arthropoda</taxon>
        <taxon>Hexapoda</taxon>
        <taxon>Insecta</taxon>
        <taxon>Pterygota</taxon>
        <taxon>Neoptera</taxon>
        <taxon>Endopterygota</taxon>
        <taxon>Diptera</taxon>
        <taxon>Brachycera</taxon>
        <taxon>Muscomorpha</taxon>
        <taxon>Ephydroidea</taxon>
        <taxon>Drosophilidae</taxon>
        <taxon>Drosophila</taxon>
        <taxon>Sophophora</taxon>
    </lineage>
</organism>
<gene>
    <name evidence="1" type="primary">Dana\GF11168</name>
    <name evidence="1" type="synonym">dana_GLEANR_11237</name>
    <name evidence="1" type="ORF">GF11168</name>
</gene>
<dbReference type="OrthoDB" id="6161911at2759"/>
<dbReference type="Pfam" id="PF15880">
    <property type="entry name" value="NDUFV3"/>
    <property type="match status" value="1"/>
</dbReference>
<dbReference type="EMBL" id="CH902619">
    <property type="protein sequence ID" value="EDV37934.1"/>
    <property type="molecule type" value="Genomic_DNA"/>
</dbReference>
<dbReference type="Proteomes" id="UP000007801">
    <property type="component" value="Unassembled WGS sequence"/>
</dbReference>
<dbReference type="PhylomeDB" id="B3MHD4"/>
<accession>B3MHD4</accession>
<reference evidence="1 2" key="1">
    <citation type="journal article" date="2007" name="Nature">
        <title>Evolution of genes and genomes on the Drosophila phylogeny.</title>
        <authorList>
            <consortium name="Drosophila 12 Genomes Consortium"/>
            <person name="Clark A.G."/>
            <person name="Eisen M.B."/>
            <person name="Smith D.R."/>
            <person name="Bergman C.M."/>
            <person name="Oliver B."/>
            <person name="Markow T.A."/>
            <person name="Kaufman T.C."/>
            <person name="Kellis M."/>
            <person name="Gelbart W."/>
            <person name="Iyer V.N."/>
            <person name="Pollard D.A."/>
            <person name="Sackton T.B."/>
            <person name="Larracuente A.M."/>
            <person name="Singh N.D."/>
            <person name="Abad J.P."/>
            <person name="Abt D.N."/>
            <person name="Adryan B."/>
            <person name="Aguade M."/>
            <person name="Akashi H."/>
            <person name="Anderson W.W."/>
            <person name="Aquadro C.F."/>
            <person name="Ardell D.H."/>
            <person name="Arguello R."/>
            <person name="Artieri C.G."/>
            <person name="Barbash D.A."/>
            <person name="Barker D."/>
            <person name="Barsanti P."/>
            <person name="Batterham P."/>
            <person name="Batzoglou S."/>
            <person name="Begun D."/>
            <person name="Bhutkar A."/>
            <person name="Blanco E."/>
            <person name="Bosak S.A."/>
            <person name="Bradley R.K."/>
            <person name="Brand A.D."/>
            <person name="Brent M.R."/>
            <person name="Brooks A.N."/>
            <person name="Brown R.H."/>
            <person name="Butlin R.K."/>
            <person name="Caggese C."/>
            <person name="Calvi B.R."/>
            <person name="Bernardo de Carvalho A."/>
            <person name="Caspi A."/>
            <person name="Castrezana S."/>
            <person name="Celniker S.E."/>
            <person name="Chang J.L."/>
            <person name="Chapple C."/>
            <person name="Chatterji S."/>
            <person name="Chinwalla A."/>
            <person name="Civetta A."/>
            <person name="Clifton S.W."/>
            <person name="Comeron J.M."/>
            <person name="Costello J.C."/>
            <person name="Coyne J.A."/>
            <person name="Daub J."/>
            <person name="David R.G."/>
            <person name="Delcher A.L."/>
            <person name="Delehaunty K."/>
            <person name="Do C.B."/>
            <person name="Ebling H."/>
            <person name="Edwards K."/>
            <person name="Eickbush T."/>
            <person name="Evans J.D."/>
            <person name="Filipski A."/>
            <person name="Findeiss S."/>
            <person name="Freyhult E."/>
            <person name="Fulton L."/>
            <person name="Fulton R."/>
            <person name="Garcia A.C."/>
            <person name="Gardiner A."/>
            <person name="Garfield D.A."/>
            <person name="Garvin B.E."/>
            <person name="Gibson G."/>
            <person name="Gilbert D."/>
            <person name="Gnerre S."/>
            <person name="Godfrey J."/>
            <person name="Good R."/>
            <person name="Gotea V."/>
            <person name="Gravely B."/>
            <person name="Greenberg A.J."/>
            <person name="Griffiths-Jones S."/>
            <person name="Gross S."/>
            <person name="Guigo R."/>
            <person name="Gustafson E.A."/>
            <person name="Haerty W."/>
            <person name="Hahn M.W."/>
            <person name="Halligan D.L."/>
            <person name="Halpern A.L."/>
            <person name="Halter G.M."/>
            <person name="Han M.V."/>
            <person name="Heger A."/>
            <person name="Hillier L."/>
            <person name="Hinrichs A.S."/>
            <person name="Holmes I."/>
            <person name="Hoskins R.A."/>
            <person name="Hubisz M.J."/>
            <person name="Hultmark D."/>
            <person name="Huntley M.A."/>
            <person name="Jaffe D.B."/>
            <person name="Jagadeeshan S."/>
            <person name="Jeck W.R."/>
            <person name="Johnson J."/>
            <person name="Jones C.D."/>
            <person name="Jordan W.C."/>
            <person name="Karpen G.H."/>
            <person name="Kataoka E."/>
            <person name="Keightley P.D."/>
            <person name="Kheradpour P."/>
            <person name="Kirkness E.F."/>
            <person name="Koerich L.B."/>
            <person name="Kristiansen K."/>
            <person name="Kudrna D."/>
            <person name="Kulathinal R.J."/>
            <person name="Kumar S."/>
            <person name="Kwok R."/>
            <person name="Lander E."/>
            <person name="Langley C.H."/>
            <person name="Lapoint R."/>
            <person name="Lazzaro B.P."/>
            <person name="Lee S.J."/>
            <person name="Levesque L."/>
            <person name="Li R."/>
            <person name="Lin C.F."/>
            <person name="Lin M.F."/>
            <person name="Lindblad-Toh K."/>
            <person name="Llopart A."/>
            <person name="Long M."/>
            <person name="Low L."/>
            <person name="Lozovsky E."/>
            <person name="Lu J."/>
            <person name="Luo M."/>
            <person name="Machado C.A."/>
            <person name="Makalowski W."/>
            <person name="Marzo M."/>
            <person name="Matsuda M."/>
            <person name="Matzkin L."/>
            <person name="McAllister B."/>
            <person name="McBride C.S."/>
            <person name="McKernan B."/>
            <person name="McKernan K."/>
            <person name="Mendez-Lago M."/>
            <person name="Minx P."/>
            <person name="Mollenhauer M.U."/>
            <person name="Montooth K."/>
            <person name="Mount S.M."/>
            <person name="Mu X."/>
            <person name="Myers E."/>
            <person name="Negre B."/>
            <person name="Newfeld S."/>
            <person name="Nielsen R."/>
            <person name="Noor M.A."/>
            <person name="O'Grady P."/>
            <person name="Pachter L."/>
            <person name="Papaceit M."/>
            <person name="Parisi M.J."/>
            <person name="Parisi M."/>
            <person name="Parts L."/>
            <person name="Pedersen J.S."/>
            <person name="Pesole G."/>
            <person name="Phillippy A.M."/>
            <person name="Ponting C.P."/>
            <person name="Pop M."/>
            <person name="Porcelli D."/>
            <person name="Powell J.R."/>
            <person name="Prohaska S."/>
            <person name="Pruitt K."/>
            <person name="Puig M."/>
            <person name="Quesneville H."/>
            <person name="Ram K.R."/>
            <person name="Rand D."/>
            <person name="Rasmussen M.D."/>
            <person name="Reed L.K."/>
            <person name="Reenan R."/>
            <person name="Reily A."/>
            <person name="Remington K.A."/>
            <person name="Rieger T.T."/>
            <person name="Ritchie M.G."/>
            <person name="Robin C."/>
            <person name="Rogers Y.H."/>
            <person name="Rohde C."/>
            <person name="Rozas J."/>
            <person name="Rubenfield M.J."/>
            <person name="Ruiz A."/>
            <person name="Russo S."/>
            <person name="Salzberg S.L."/>
            <person name="Sanchez-Gracia A."/>
            <person name="Saranga D.J."/>
            <person name="Sato H."/>
            <person name="Schaeffer S.W."/>
            <person name="Schatz M.C."/>
            <person name="Schlenke T."/>
            <person name="Schwartz R."/>
            <person name="Segarra C."/>
            <person name="Singh R.S."/>
            <person name="Sirot L."/>
            <person name="Sirota M."/>
            <person name="Sisneros N.B."/>
            <person name="Smith C.D."/>
            <person name="Smith T.F."/>
            <person name="Spieth J."/>
            <person name="Stage D.E."/>
            <person name="Stark A."/>
            <person name="Stephan W."/>
            <person name="Strausberg R.L."/>
            <person name="Strempel S."/>
            <person name="Sturgill D."/>
            <person name="Sutton G."/>
            <person name="Sutton G.G."/>
            <person name="Tao W."/>
            <person name="Teichmann S."/>
            <person name="Tobari Y.N."/>
            <person name="Tomimura Y."/>
            <person name="Tsolas J.M."/>
            <person name="Valente V.L."/>
            <person name="Venter E."/>
            <person name="Venter J.C."/>
            <person name="Vicario S."/>
            <person name="Vieira F.G."/>
            <person name="Vilella A.J."/>
            <person name="Villasante A."/>
            <person name="Walenz B."/>
            <person name="Wang J."/>
            <person name="Wasserman M."/>
            <person name="Watts T."/>
            <person name="Wilson D."/>
            <person name="Wilson R.K."/>
            <person name="Wing R.A."/>
            <person name="Wolfner M.F."/>
            <person name="Wong A."/>
            <person name="Wong G.K."/>
            <person name="Wu C.I."/>
            <person name="Wu G."/>
            <person name="Yamamoto D."/>
            <person name="Yang H.P."/>
            <person name="Yang S.P."/>
            <person name="Yorke J.A."/>
            <person name="Yoshida K."/>
            <person name="Zdobnov E."/>
            <person name="Zhang P."/>
            <person name="Zhang Y."/>
            <person name="Zimin A.V."/>
            <person name="Baldwin J."/>
            <person name="Abdouelleil A."/>
            <person name="Abdulkadir J."/>
            <person name="Abebe A."/>
            <person name="Abera B."/>
            <person name="Abreu J."/>
            <person name="Acer S.C."/>
            <person name="Aftuck L."/>
            <person name="Alexander A."/>
            <person name="An P."/>
            <person name="Anderson E."/>
            <person name="Anderson S."/>
            <person name="Arachi H."/>
            <person name="Azer M."/>
            <person name="Bachantsang P."/>
            <person name="Barry A."/>
            <person name="Bayul T."/>
            <person name="Berlin A."/>
            <person name="Bessette D."/>
            <person name="Bloom T."/>
            <person name="Blye J."/>
            <person name="Boguslavskiy L."/>
            <person name="Bonnet C."/>
            <person name="Boukhgalter B."/>
            <person name="Bourzgui I."/>
            <person name="Brown A."/>
            <person name="Cahill P."/>
            <person name="Channer S."/>
            <person name="Cheshatsang Y."/>
            <person name="Chuda L."/>
            <person name="Citroen M."/>
            <person name="Collymore A."/>
            <person name="Cooke P."/>
            <person name="Costello M."/>
            <person name="D'Aco K."/>
            <person name="Daza R."/>
            <person name="De Haan G."/>
            <person name="DeGray S."/>
            <person name="DeMaso C."/>
            <person name="Dhargay N."/>
            <person name="Dooley K."/>
            <person name="Dooley E."/>
            <person name="Doricent M."/>
            <person name="Dorje P."/>
            <person name="Dorjee K."/>
            <person name="Dupes A."/>
            <person name="Elong R."/>
            <person name="Falk J."/>
            <person name="Farina A."/>
            <person name="Faro S."/>
            <person name="Ferguson D."/>
            <person name="Fisher S."/>
            <person name="Foley C.D."/>
            <person name="Franke A."/>
            <person name="Friedrich D."/>
            <person name="Gadbois L."/>
            <person name="Gearin G."/>
            <person name="Gearin C.R."/>
            <person name="Giannoukos G."/>
            <person name="Goode T."/>
            <person name="Graham J."/>
            <person name="Grandbois E."/>
            <person name="Grewal S."/>
            <person name="Gyaltsen K."/>
            <person name="Hafez N."/>
            <person name="Hagos B."/>
            <person name="Hall J."/>
            <person name="Henson C."/>
            <person name="Hollinger A."/>
            <person name="Honan T."/>
            <person name="Huard M.D."/>
            <person name="Hughes L."/>
            <person name="Hurhula B."/>
            <person name="Husby M.E."/>
            <person name="Kamat A."/>
            <person name="Kanga B."/>
            <person name="Kashin S."/>
            <person name="Khazanovich D."/>
            <person name="Kisner P."/>
            <person name="Lance K."/>
            <person name="Lara M."/>
            <person name="Lee W."/>
            <person name="Lennon N."/>
            <person name="Letendre F."/>
            <person name="LeVine R."/>
            <person name="Lipovsky A."/>
            <person name="Liu X."/>
            <person name="Liu J."/>
            <person name="Liu S."/>
            <person name="Lokyitsang T."/>
            <person name="Lokyitsang Y."/>
            <person name="Lubonja R."/>
            <person name="Lui A."/>
            <person name="MacDonald P."/>
            <person name="Magnisalis V."/>
            <person name="Maru K."/>
            <person name="Matthews C."/>
            <person name="McCusker W."/>
            <person name="McDonough S."/>
            <person name="Mehta T."/>
            <person name="Meldrim J."/>
            <person name="Meneus L."/>
            <person name="Mihai O."/>
            <person name="Mihalev A."/>
            <person name="Mihova T."/>
            <person name="Mittelman R."/>
            <person name="Mlenga V."/>
            <person name="Montmayeur A."/>
            <person name="Mulrain L."/>
            <person name="Navidi A."/>
            <person name="Naylor J."/>
            <person name="Negash T."/>
            <person name="Nguyen T."/>
            <person name="Nguyen N."/>
            <person name="Nicol R."/>
            <person name="Norbu C."/>
            <person name="Norbu N."/>
            <person name="Novod N."/>
            <person name="O'Neill B."/>
            <person name="Osman S."/>
            <person name="Markiewicz E."/>
            <person name="Oyono O.L."/>
            <person name="Patti C."/>
            <person name="Phunkhang P."/>
            <person name="Pierre F."/>
            <person name="Priest M."/>
            <person name="Raghuraman S."/>
            <person name="Rege F."/>
            <person name="Reyes R."/>
            <person name="Rise C."/>
            <person name="Rogov P."/>
            <person name="Ross K."/>
            <person name="Ryan E."/>
            <person name="Settipalli S."/>
            <person name="Shea T."/>
            <person name="Sherpa N."/>
            <person name="Shi L."/>
            <person name="Shih D."/>
            <person name="Sparrow T."/>
            <person name="Spaulding J."/>
            <person name="Stalker J."/>
            <person name="Stange-Thomann N."/>
            <person name="Stavropoulos S."/>
            <person name="Stone C."/>
            <person name="Strader C."/>
            <person name="Tesfaye S."/>
            <person name="Thomson T."/>
            <person name="Thoulutsang Y."/>
            <person name="Thoulutsang D."/>
            <person name="Topham K."/>
            <person name="Topping I."/>
            <person name="Tsamla T."/>
            <person name="Vassiliev H."/>
            <person name="Vo A."/>
            <person name="Wangchuk T."/>
            <person name="Wangdi T."/>
            <person name="Weiand M."/>
            <person name="Wilkinson J."/>
            <person name="Wilson A."/>
            <person name="Yadav S."/>
            <person name="Young G."/>
            <person name="Yu Q."/>
            <person name="Zembek L."/>
            <person name="Zhong D."/>
            <person name="Zimmer A."/>
            <person name="Zwirko Z."/>
            <person name="Jaffe D.B."/>
            <person name="Alvarez P."/>
            <person name="Brockman W."/>
            <person name="Butler J."/>
            <person name="Chin C."/>
            <person name="Gnerre S."/>
            <person name="Grabherr M."/>
            <person name="Kleber M."/>
            <person name="Mauceli E."/>
            <person name="MacCallum I."/>
        </authorList>
    </citation>
    <scope>NUCLEOTIDE SEQUENCE [LARGE SCALE GENOMIC DNA]</scope>
    <source>
        <strain evidence="2">Tucson 14024-0371.13</strain>
    </source>
</reference>
<dbReference type="GO" id="GO:0045271">
    <property type="term" value="C:respiratory chain complex I"/>
    <property type="evidence" value="ECO:0007669"/>
    <property type="project" value="InterPro"/>
</dbReference>
<dbReference type="OMA" id="HRFSYYD"/>
<keyword evidence="2" id="KW-1185">Reference proteome</keyword>
<dbReference type="InterPro" id="IPR026193">
    <property type="entry name" value="NDUFV3"/>
</dbReference>
<dbReference type="GO" id="GO:0005739">
    <property type="term" value="C:mitochondrion"/>
    <property type="evidence" value="ECO:0007669"/>
    <property type="project" value="InterPro"/>
</dbReference>
<dbReference type="AlphaFoldDB" id="B3MHD4"/>